<feature type="region of interest" description="Disordered" evidence="1">
    <location>
        <begin position="456"/>
        <end position="521"/>
    </location>
</feature>
<dbReference type="GO" id="GO:0005516">
    <property type="term" value="F:calmodulin binding"/>
    <property type="evidence" value="ECO:0007669"/>
    <property type="project" value="InterPro"/>
</dbReference>
<feature type="compositionally biased region" description="Polar residues" evidence="1">
    <location>
        <begin position="705"/>
        <end position="721"/>
    </location>
</feature>
<feature type="compositionally biased region" description="Basic and acidic residues" evidence="1">
    <location>
        <begin position="324"/>
        <end position="338"/>
    </location>
</feature>
<accession>A0A2G2VVX8</accession>
<reference evidence="4" key="2">
    <citation type="journal article" date="2017" name="J. Anim. Genet.">
        <title>Multiple reference genome sequences of hot pepper reveal the massive evolution of plant disease resistance genes by retroduplication.</title>
        <authorList>
            <person name="Kim S."/>
            <person name="Park J."/>
            <person name="Yeom S.-I."/>
            <person name="Kim Y.-M."/>
            <person name="Seo E."/>
            <person name="Kim K.-T."/>
            <person name="Kim M.-S."/>
            <person name="Lee J.M."/>
            <person name="Cheong K."/>
            <person name="Shin H.-S."/>
            <person name="Kim S.-B."/>
            <person name="Han K."/>
            <person name="Lee J."/>
            <person name="Park M."/>
            <person name="Lee H.-A."/>
            <person name="Lee H.-Y."/>
            <person name="Lee Y."/>
            <person name="Oh S."/>
            <person name="Lee J.H."/>
            <person name="Choi E."/>
            <person name="Choi E."/>
            <person name="Lee S.E."/>
            <person name="Jeon J."/>
            <person name="Kim H."/>
            <person name="Choi G."/>
            <person name="Song H."/>
            <person name="Lee J."/>
            <person name="Lee S.-C."/>
            <person name="Kwon J.-K."/>
            <person name="Lee H.-Y."/>
            <person name="Koo N."/>
            <person name="Hong Y."/>
            <person name="Kim R.W."/>
            <person name="Kang W.-H."/>
            <person name="Huh J.H."/>
            <person name="Kang B.-C."/>
            <person name="Yang T.-J."/>
            <person name="Lee Y.-H."/>
            <person name="Bennetzen J.L."/>
            <person name="Choi D."/>
        </authorList>
    </citation>
    <scope>NUCLEOTIDE SEQUENCE [LARGE SCALE GENOMIC DNA]</scope>
    <source>
        <strain evidence="4">cv. PBC81</strain>
    </source>
</reference>
<dbReference type="PANTHER" id="PTHR33923:SF10">
    <property type="entry name" value="CALMODULIN-BINDING DOMAIN-CONTAINING PROTEIN"/>
    <property type="match status" value="1"/>
</dbReference>
<feature type="region of interest" description="Disordered" evidence="1">
    <location>
        <begin position="28"/>
        <end position="99"/>
    </location>
</feature>
<feature type="region of interest" description="Disordered" evidence="1">
    <location>
        <begin position="288"/>
        <end position="431"/>
    </location>
</feature>
<dbReference type="Proteomes" id="UP000224567">
    <property type="component" value="Unassembled WGS sequence"/>
</dbReference>
<dbReference type="InterPro" id="IPR044681">
    <property type="entry name" value="PICBP-like"/>
</dbReference>
<sequence>MLLKIHQPQDHWFNRINNTTNLKKKMMTNFGNTRSSRRRSKSRINPESPSDYAATPQHPSSNSSPHYMKATSCSEGKRSHFQSSTHSSESSFDSSDQSWSTLSRTSSFKSVKVNSNCQQVIVKPTCCSTLKDSKFPQHVELHPGKSESDRISKVRVCSYHHCSLNRRDNINPSRQVIRRRPVKSAKNIRLESESSNLDYEGIEYADIVEIVFGETSFPERSYCETMDLMRKYSTQDQDALVTMEREWDESASVSDDVESNAQSVTTSAFYEEEDRDAALLIKPVDTDTTVEEDDNICEEEEPSKNEPFAIKKSSESEDLVEPFARMELEESLQEKDGKANPIEDVDNNASSKELHVAQLPKENHRSMWSLIHRHMIPDESTELDSEVSRGADEENDKDEGNKTCPAESSDSFSSFSESDLMTTNQDSDNQETEARKLLAIKLVREAIERILLQEVQDQSSDNQSSVTSEVCTDEDFKESDTKNEEHDKASESDERNITGENTGSPEKQKKGHVTSEAEKKAPKNWSNLKRWILLQRFIKELEKLRKFNPRKPRFLQLEPDPEAEKVNLKHQIEDERKSAEEWMLDFALQKAISKLAPTQKKKVGLLVSAFESVVPPRGSNIQVTSPKLKTRNEDKLQMAYSVRSKYSTHLDKRNSVLYQKLDEVTSTSSDKASVEGKAKQELKENGHTKLEPEAQIDEKEACGDSNDSQKGTSFATSNAGNDSDETQENDMIVHSEDNDGTYRKQANKQKHVSMWQMISQHILSDVVSKVGNELLDGTDDEVNDIKTPAEAYTDNLLQDFSEEKDNLSHYGRSFSRNDAVNLIREAVNQILTTPIQDDSSDTLRVTSELS</sequence>
<feature type="region of interest" description="Disordered" evidence="1">
    <location>
        <begin position="664"/>
        <end position="728"/>
    </location>
</feature>
<comment type="caution">
    <text evidence="3">The sequence shown here is derived from an EMBL/GenBank/DDBJ whole genome shotgun (WGS) entry which is preliminary data.</text>
</comment>
<dbReference type="AlphaFoldDB" id="A0A2G2VVX8"/>
<feature type="compositionally biased region" description="Low complexity" evidence="1">
    <location>
        <begin position="407"/>
        <end position="419"/>
    </location>
</feature>
<feature type="compositionally biased region" description="Basic and acidic residues" evidence="1">
    <location>
        <begin position="478"/>
        <end position="497"/>
    </location>
</feature>
<dbReference type="SMART" id="SM01054">
    <property type="entry name" value="CaM_binding"/>
    <property type="match status" value="1"/>
</dbReference>
<dbReference type="STRING" id="33114.A0A2G2VVX8"/>
<feature type="compositionally biased region" description="Basic and acidic residues" evidence="1">
    <location>
        <begin position="672"/>
        <end position="702"/>
    </location>
</feature>
<gene>
    <name evidence="3" type="ORF">CQW23_24840</name>
</gene>
<name>A0A2G2VVX8_CAPBA</name>
<evidence type="ECO:0000313" key="4">
    <source>
        <dbReference type="Proteomes" id="UP000224567"/>
    </source>
</evidence>
<feature type="domain" description="Calmodulin-binding" evidence="2">
    <location>
        <begin position="500"/>
        <end position="615"/>
    </location>
</feature>
<feature type="compositionally biased region" description="Low complexity" evidence="1">
    <location>
        <begin position="456"/>
        <end position="470"/>
    </location>
</feature>
<dbReference type="PANTHER" id="PTHR33923">
    <property type="entry name" value="CALMODULIN-BINDING PROTEIN-RELATED"/>
    <property type="match status" value="1"/>
</dbReference>
<dbReference type="InterPro" id="IPR012417">
    <property type="entry name" value="CaM-bd_dom_pln"/>
</dbReference>
<reference evidence="3 4" key="1">
    <citation type="journal article" date="2017" name="Genome Biol.">
        <title>New reference genome sequences of hot pepper reveal the massive evolution of plant disease-resistance genes by retroduplication.</title>
        <authorList>
            <person name="Kim S."/>
            <person name="Park J."/>
            <person name="Yeom S.I."/>
            <person name="Kim Y.M."/>
            <person name="Seo E."/>
            <person name="Kim K.T."/>
            <person name="Kim M.S."/>
            <person name="Lee J.M."/>
            <person name="Cheong K."/>
            <person name="Shin H.S."/>
            <person name="Kim S.B."/>
            <person name="Han K."/>
            <person name="Lee J."/>
            <person name="Park M."/>
            <person name="Lee H.A."/>
            <person name="Lee H.Y."/>
            <person name="Lee Y."/>
            <person name="Oh S."/>
            <person name="Lee J.H."/>
            <person name="Choi E."/>
            <person name="Choi E."/>
            <person name="Lee S.E."/>
            <person name="Jeon J."/>
            <person name="Kim H."/>
            <person name="Choi G."/>
            <person name="Song H."/>
            <person name="Lee J."/>
            <person name="Lee S.C."/>
            <person name="Kwon J.K."/>
            <person name="Lee H.Y."/>
            <person name="Koo N."/>
            <person name="Hong Y."/>
            <person name="Kim R.W."/>
            <person name="Kang W.H."/>
            <person name="Huh J.H."/>
            <person name="Kang B.C."/>
            <person name="Yang T.J."/>
            <person name="Lee Y.H."/>
            <person name="Bennetzen J.L."/>
            <person name="Choi D."/>
        </authorList>
    </citation>
    <scope>NUCLEOTIDE SEQUENCE [LARGE SCALE GENOMIC DNA]</scope>
    <source>
        <strain evidence="4">cv. PBC81</strain>
    </source>
</reference>
<keyword evidence="4" id="KW-1185">Reference proteome</keyword>
<feature type="compositionally biased region" description="Low complexity" evidence="1">
    <location>
        <begin position="81"/>
        <end position="99"/>
    </location>
</feature>
<dbReference type="EMBL" id="MLFT02000010">
    <property type="protein sequence ID" value="PHT37140.1"/>
    <property type="molecule type" value="Genomic_DNA"/>
</dbReference>
<protein>
    <recommendedName>
        <fullName evidence="2">Calmodulin-binding domain-containing protein</fullName>
    </recommendedName>
</protein>
<proteinExistence type="predicted"/>
<evidence type="ECO:0000259" key="2">
    <source>
        <dbReference type="SMART" id="SM01054"/>
    </source>
</evidence>
<feature type="compositionally biased region" description="Acidic residues" evidence="1">
    <location>
        <begin position="288"/>
        <end position="301"/>
    </location>
</feature>
<evidence type="ECO:0000313" key="3">
    <source>
        <dbReference type="EMBL" id="PHT37140.1"/>
    </source>
</evidence>
<dbReference type="OrthoDB" id="1294498at2759"/>
<organism evidence="3 4">
    <name type="scientific">Capsicum baccatum</name>
    <name type="common">Peruvian pepper</name>
    <dbReference type="NCBI Taxonomy" id="33114"/>
    <lineage>
        <taxon>Eukaryota</taxon>
        <taxon>Viridiplantae</taxon>
        <taxon>Streptophyta</taxon>
        <taxon>Embryophyta</taxon>
        <taxon>Tracheophyta</taxon>
        <taxon>Spermatophyta</taxon>
        <taxon>Magnoliopsida</taxon>
        <taxon>eudicotyledons</taxon>
        <taxon>Gunneridae</taxon>
        <taxon>Pentapetalae</taxon>
        <taxon>asterids</taxon>
        <taxon>lamiids</taxon>
        <taxon>Solanales</taxon>
        <taxon>Solanaceae</taxon>
        <taxon>Solanoideae</taxon>
        <taxon>Capsiceae</taxon>
        <taxon>Capsicum</taxon>
    </lineage>
</organism>
<dbReference type="Pfam" id="PF07839">
    <property type="entry name" value="CaM_binding"/>
    <property type="match status" value="1"/>
</dbReference>
<evidence type="ECO:0000256" key="1">
    <source>
        <dbReference type="SAM" id="MobiDB-lite"/>
    </source>
</evidence>